<dbReference type="STRING" id="887929.HMP0721_0085"/>
<name>E6MDK3_9FIRM</name>
<dbReference type="AlphaFoldDB" id="E6MDK3"/>
<evidence type="ECO:0000313" key="2">
    <source>
        <dbReference type="Proteomes" id="UP000004754"/>
    </source>
</evidence>
<dbReference type="Proteomes" id="UP000004754">
    <property type="component" value="Unassembled WGS sequence"/>
</dbReference>
<reference evidence="1 2" key="1">
    <citation type="submission" date="2010-12" db="EMBL/GenBank/DDBJ databases">
        <authorList>
            <person name="Muzny D."/>
            <person name="Qin X."/>
            <person name="Deng J."/>
            <person name="Jiang H."/>
            <person name="Liu Y."/>
            <person name="Qu J."/>
            <person name="Song X.-Z."/>
            <person name="Zhang L."/>
            <person name="Thornton R."/>
            <person name="Coyle M."/>
            <person name="Francisco L."/>
            <person name="Jackson L."/>
            <person name="Javaid M."/>
            <person name="Korchina V."/>
            <person name="Kovar C."/>
            <person name="Mata R."/>
            <person name="Mathew T."/>
            <person name="Ngo R."/>
            <person name="Nguyen L."/>
            <person name="Nguyen N."/>
            <person name="Okwuonu G."/>
            <person name="Ongeri F."/>
            <person name="Pham C."/>
            <person name="Simmons D."/>
            <person name="Wilczek-Boney K."/>
            <person name="Hale W."/>
            <person name="Jakkamsetti A."/>
            <person name="Pham P."/>
            <person name="Ruth R."/>
            <person name="San Lucas F."/>
            <person name="Warren J."/>
            <person name="Zhang J."/>
            <person name="Zhao Z."/>
            <person name="Zhou C."/>
            <person name="Zhu D."/>
            <person name="Lee S."/>
            <person name="Bess C."/>
            <person name="Blankenburg K."/>
            <person name="Forbes L."/>
            <person name="Fu Q."/>
            <person name="Gubbala S."/>
            <person name="Hirani K."/>
            <person name="Jayaseelan J.C."/>
            <person name="Lara F."/>
            <person name="Munidasa M."/>
            <person name="Palculict T."/>
            <person name="Patil S."/>
            <person name="Pu L.-L."/>
            <person name="Saada N."/>
            <person name="Tang L."/>
            <person name="Weissenberger G."/>
            <person name="Zhu Y."/>
            <person name="Hemphill L."/>
            <person name="Shang Y."/>
            <person name="Youmans B."/>
            <person name="Ayvaz T."/>
            <person name="Ross M."/>
            <person name="Santibanez J."/>
            <person name="Aqrawi P."/>
            <person name="Gross S."/>
            <person name="Joshi V."/>
            <person name="Fowler G."/>
            <person name="Nazareth L."/>
            <person name="Reid J."/>
            <person name="Worley K."/>
            <person name="Petrosino J."/>
            <person name="Highlander S."/>
            <person name="Gibbs R."/>
        </authorList>
    </citation>
    <scope>NUCLEOTIDE SEQUENCE [LARGE SCALE GENOMIC DNA]</scope>
    <source>
        <strain evidence="1 2">ATCC 23263</strain>
    </source>
</reference>
<sequence>MRRLFPENCFTPAARAKAQKNASLIFLKNKKRAVFNAYFRSAVSLCPTAC</sequence>
<organism evidence="1 2">
    <name type="scientific">Pseudoramibacter alactolyticus ATCC 23263</name>
    <dbReference type="NCBI Taxonomy" id="887929"/>
    <lineage>
        <taxon>Bacteria</taxon>
        <taxon>Bacillati</taxon>
        <taxon>Bacillota</taxon>
        <taxon>Clostridia</taxon>
        <taxon>Eubacteriales</taxon>
        <taxon>Eubacteriaceae</taxon>
        <taxon>Pseudoramibacter</taxon>
    </lineage>
</organism>
<protein>
    <submittedName>
        <fullName evidence="1">Uncharacterized protein</fullName>
    </submittedName>
</protein>
<gene>
    <name evidence="1" type="ORF">HMP0721_0085</name>
</gene>
<comment type="caution">
    <text evidence="1">The sequence shown here is derived from an EMBL/GenBank/DDBJ whole genome shotgun (WGS) entry which is preliminary data.</text>
</comment>
<evidence type="ECO:0000313" key="1">
    <source>
        <dbReference type="EMBL" id="EFV02803.1"/>
    </source>
</evidence>
<dbReference type="EMBL" id="AEQN01000004">
    <property type="protein sequence ID" value="EFV02803.1"/>
    <property type="molecule type" value="Genomic_DNA"/>
</dbReference>
<dbReference type="HOGENOM" id="CLU_3121601_0_0_9"/>
<proteinExistence type="predicted"/>
<keyword evidence="2" id="KW-1185">Reference proteome</keyword>
<accession>E6MDK3</accession>